<comment type="similarity">
    <text evidence="1">Belongs to the LysR transcriptional regulatory family.</text>
</comment>
<name>A0ABY5A1Z0_9GAMM</name>
<dbReference type="Gene3D" id="1.10.10.10">
    <property type="entry name" value="Winged helix-like DNA-binding domain superfamily/Winged helix DNA-binding domain"/>
    <property type="match status" value="1"/>
</dbReference>
<dbReference type="Pfam" id="PF03466">
    <property type="entry name" value="LysR_substrate"/>
    <property type="match status" value="1"/>
</dbReference>
<keyword evidence="4" id="KW-0804">Transcription</keyword>
<evidence type="ECO:0000256" key="1">
    <source>
        <dbReference type="ARBA" id="ARBA00009437"/>
    </source>
</evidence>
<evidence type="ECO:0000313" key="7">
    <source>
        <dbReference type="Proteomes" id="UP001054897"/>
    </source>
</evidence>
<proteinExistence type="inferred from homology"/>
<evidence type="ECO:0000313" key="6">
    <source>
        <dbReference type="EMBL" id="USR37770.1"/>
    </source>
</evidence>
<dbReference type="PANTHER" id="PTHR30126:SF94">
    <property type="entry name" value="LYSR FAMILY TRANSCRIPTIONAL REGULATOR"/>
    <property type="match status" value="1"/>
</dbReference>
<feature type="domain" description="HTH lysR-type" evidence="5">
    <location>
        <begin position="1"/>
        <end position="57"/>
    </location>
</feature>
<accession>A0ABY5A1Z0</accession>
<dbReference type="EMBL" id="CP099397">
    <property type="protein sequence ID" value="USR37770.1"/>
    <property type="molecule type" value="Genomic_DNA"/>
</dbReference>
<evidence type="ECO:0000256" key="2">
    <source>
        <dbReference type="ARBA" id="ARBA00023015"/>
    </source>
</evidence>
<keyword evidence="2" id="KW-0805">Transcription regulation</keyword>
<evidence type="ECO:0000256" key="4">
    <source>
        <dbReference type="ARBA" id="ARBA00023163"/>
    </source>
</evidence>
<keyword evidence="7" id="KW-1185">Reference proteome</keyword>
<dbReference type="Gene3D" id="3.40.190.290">
    <property type="match status" value="1"/>
</dbReference>
<dbReference type="InterPro" id="IPR036388">
    <property type="entry name" value="WH-like_DNA-bd_sf"/>
</dbReference>
<dbReference type="PANTHER" id="PTHR30126">
    <property type="entry name" value="HTH-TYPE TRANSCRIPTIONAL REGULATOR"/>
    <property type="match status" value="1"/>
</dbReference>
<dbReference type="SUPFAM" id="SSF46785">
    <property type="entry name" value="Winged helix' DNA-binding domain"/>
    <property type="match status" value="1"/>
</dbReference>
<protein>
    <submittedName>
        <fullName evidence="6">LysR family transcriptional regulator</fullName>
    </submittedName>
</protein>
<dbReference type="InterPro" id="IPR005119">
    <property type="entry name" value="LysR_subst-bd"/>
</dbReference>
<dbReference type="InterPro" id="IPR036390">
    <property type="entry name" value="WH_DNA-bd_sf"/>
</dbReference>
<dbReference type="CDD" id="cd08427">
    <property type="entry name" value="PBP2_LTTR_like_2"/>
    <property type="match status" value="1"/>
</dbReference>
<dbReference type="SUPFAM" id="SSF53850">
    <property type="entry name" value="Periplasmic binding protein-like II"/>
    <property type="match status" value="1"/>
</dbReference>
<reference evidence="6" key="1">
    <citation type="submission" date="2022-06" db="EMBL/GenBank/DDBJ databases">
        <title>Complete genome of Pseudomonas hydrolytica DSWY01T.</title>
        <authorList>
            <person name="Jung J."/>
            <person name="Jeon C.O."/>
        </authorList>
    </citation>
    <scope>NUCLEOTIDE SEQUENCE</scope>
    <source>
        <strain evidence="6">DSWY01</strain>
    </source>
</reference>
<dbReference type="Proteomes" id="UP001054897">
    <property type="component" value="Chromosome"/>
</dbReference>
<dbReference type="RefSeq" id="WP_129482302.1">
    <property type="nucleotide sequence ID" value="NZ_CP099397.1"/>
</dbReference>
<keyword evidence="3" id="KW-0238">DNA-binding</keyword>
<evidence type="ECO:0000256" key="3">
    <source>
        <dbReference type="ARBA" id="ARBA00023125"/>
    </source>
</evidence>
<organism evidence="6 7">
    <name type="scientific">Ectopseudomonas hydrolytica</name>
    <dbReference type="NCBI Taxonomy" id="2493633"/>
    <lineage>
        <taxon>Bacteria</taxon>
        <taxon>Pseudomonadati</taxon>
        <taxon>Pseudomonadota</taxon>
        <taxon>Gammaproteobacteria</taxon>
        <taxon>Pseudomonadales</taxon>
        <taxon>Pseudomonadaceae</taxon>
        <taxon>Ectopseudomonas</taxon>
    </lineage>
</organism>
<dbReference type="PRINTS" id="PR00039">
    <property type="entry name" value="HTHLYSR"/>
</dbReference>
<evidence type="ECO:0000259" key="5">
    <source>
        <dbReference type="PROSITE" id="PS50931"/>
    </source>
</evidence>
<dbReference type="GeneID" id="300082067"/>
<gene>
    <name evidence="6" type="ORF">L1F06_013810</name>
</gene>
<dbReference type="InterPro" id="IPR000847">
    <property type="entry name" value="LysR_HTH_N"/>
</dbReference>
<dbReference type="Pfam" id="PF00126">
    <property type="entry name" value="HTH_1"/>
    <property type="match status" value="1"/>
</dbReference>
<dbReference type="PROSITE" id="PS50931">
    <property type="entry name" value="HTH_LYSR"/>
    <property type="match status" value="1"/>
</dbReference>
<sequence length="289" mass="31542">MITELRTLIAVARYGTFSAAGDRVGLTQAAVSGHIRRLEDTLGFALFDRTGRSATLNAAGLRTLARAEALVSAFDALGEPTQDEEWAQPLEIGAIASVQATLLTRALVPFRQRFANARVNLLPGVSLHLMDRVEAGELDLAILIRPAFEPPRELEWTPLVRERYALLAPASVAGEDWRALICEQPFIRYDRSSFGGRQVERYLRDNSLAPQEWIEVDDIPAMRSMVESGLGVAVVPLTESILPLPASVRVIELGPLPIHREIGALYPRVSRSAAVAGFIECLQGVGVAR</sequence>